<dbReference type="EMBL" id="QPKB01000001">
    <property type="protein sequence ID" value="RWR73199.1"/>
    <property type="molecule type" value="Genomic_DNA"/>
</dbReference>
<dbReference type="GO" id="GO:0030527">
    <property type="term" value="F:structural constituent of chromatin"/>
    <property type="evidence" value="ECO:0007669"/>
    <property type="project" value="InterPro"/>
</dbReference>
<dbReference type="GO" id="GO:0046982">
    <property type="term" value="F:protein heterodimerization activity"/>
    <property type="evidence" value="ECO:0007669"/>
    <property type="project" value="InterPro"/>
</dbReference>
<dbReference type="CDD" id="cd00074">
    <property type="entry name" value="HFD_H2A"/>
    <property type="match status" value="1"/>
</dbReference>
<dbReference type="InterPro" id="IPR009072">
    <property type="entry name" value="Histone-fold"/>
</dbReference>
<dbReference type="SMART" id="SM00414">
    <property type="entry name" value="H2A"/>
    <property type="match status" value="1"/>
</dbReference>
<evidence type="ECO:0000313" key="2">
    <source>
        <dbReference type="EMBL" id="RWR73199.1"/>
    </source>
</evidence>
<accession>A0A3S3N5M1</accession>
<gene>
    <name evidence="2" type="ORF">CKAN_00145600</name>
</gene>
<sequence>MTLSDKLNLQRNTFSFFPKTPQSSLSLSLSLIRIACLFKARKYTEQVGAGTFVYLTVVLEYLAPQQFPPSGPFPFLRLPSFSVFVNFPLFFQVLRLAGNAGRDNKKARIVPRHIQLAVRNDEELSKLLGEVMIANDGVMSNIHNLLLPKKAGASKAVPA</sequence>
<dbReference type="STRING" id="337451.A0A3S3N5M1"/>
<dbReference type="AlphaFoldDB" id="A0A3S3N5M1"/>
<reference evidence="2 3" key="1">
    <citation type="journal article" date="2019" name="Nat. Plants">
        <title>Stout camphor tree genome fills gaps in understanding of flowering plant genome evolution.</title>
        <authorList>
            <person name="Chaw S.M."/>
            <person name="Liu Y.C."/>
            <person name="Wu Y.W."/>
            <person name="Wang H.Y."/>
            <person name="Lin C.I."/>
            <person name="Wu C.S."/>
            <person name="Ke H.M."/>
            <person name="Chang L.Y."/>
            <person name="Hsu C.Y."/>
            <person name="Yang H.T."/>
            <person name="Sudianto E."/>
            <person name="Hsu M.H."/>
            <person name="Wu K.P."/>
            <person name="Wang L.N."/>
            <person name="Leebens-Mack J.H."/>
            <person name="Tsai I.J."/>
        </authorList>
    </citation>
    <scope>NUCLEOTIDE SEQUENCE [LARGE SCALE GENOMIC DNA]</scope>
    <source>
        <strain evidence="3">cv. Chaw 1501</strain>
        <tissue evidence="2">Young leaves</tissue>
    </source>
</reference>
<dbReference type="InterPro" id="IPR002119">
    <property type="entry name" value="Histone_H2A"/>
</dbReference>
<dbReference type="GO" id="GO:0000786">
    <property type="term" value="C:nucleosome"/>
    <property type="evidence" value="ECO:0007669"/>
    <property type="project" value="InterPro"/>
</dbReference>
<dbReference type="InterPro" id="IPR032454">
    <property type="entry name" value="Histone_H2A_C"/>
</dbReference>
<dbReference type="Pfam" id="PF16211">
    <property type="entry name" value="Histone_H2A_C"/>
    <property type="match status" value="1"/>
</dbReference>
<dbReference type="Gene3D" id="1.10.20.10">
    <property type="entry name" value="Histone, subunit A"/>
    <property type="match status" value="1"/>
</dbReference>
<proteinExistence type="predicted"/>
<dbReference type="GO" id="GO:0003677">
    <property type="term" value="F:DNA binding"/>
    <property type="evidence" value="ECO:0007669"/>
    <property type="project" value="InterPro"/>
</dbReference>
<organism evidence="2 3">
    <name type="scientific">Cinnamomum micranthum f. kanehirae</name>
    <dbReference type="NCBI Taxonomy" id="337451"/>
    <lineage>
        <taxon>Eukaryota</taxon>
        <taxon>Viridiplantae</taxon>
        <taxon>Streptophyta</taxon>
        <taxon>Embryophyta</taxon>
        <taxon>Tracheophyta</taxon>
        <taxon>Spermatophyta</taxon>
        <taxon>Magnoliopsida</taxon>
        <taxon>Magnoliidae</taxon>
        <taxon>Laurales</taxon>
        <taxon>Lauraceae</taxon>
        <taxon>Cinnamomum</taxon>
    </lineage>
</organism>
<protein>
    <submittedName>
        <fullName evidence="2">Putative histone H2A.2 isoform X1</fullName>
    </submittedName>
</protein>
<evidence type="ECO:0000313" key="3">
    <source>
        <dbReference type="Proteomes" id="UP000283530"/>
    </source>
</evidence>
<feature type="domain" description="Histone H2A C-terminal" evidence="1">
    <location>
        <begin position="122"/>
        <end position="155"/>
    </location>
</feature>
<dbReference type="Proteomes" id="UP000283530">
    <property type="component" value="Unassembled WGS sequence"/>
</dbReference>
<dbReference type="PANTHER" id="PTHR23430">
    <property type="entry name" value="HISTONE H2A"/>
    <property type="match status" value="1"/>
</dbReference>
<keyword evidence="3" id="KW-1185">Reference proteome</keyword>
<comment type="caution">
    <text evidence="2">The sequence shown here is derived from an EMBL/GenBank/DDBJ whole genome shotgun (WGS) entry which is preliminary data.</text>
</comment>
<dbReference type="SUPFAM" id="SSF47113">
    <property type="entry name" value="Histone-fold"/>
    <property type="match status" value="1"/>
</dbReference>
<dbReference type="OrthoDB" id="507009at2759"/>
<evidence type="ECO:0000259" key="1">
    <source>
        <dbReference type="Pfam" id="PF16211"/>
    </source>
</evidence>
<name>A0A3S3N5M1_9MAGN</name>